<feature type="signal peptide" evidence="9">
    <location>
        <begin position="1"/>
        <end position="18"/>
    </location>
</feature>
<keyword evidence="7 9" id="KW-0862">Zinc</keyword>
<evidence type="ECO:0000256" key="7">
    <source>
        <dbReference type="ARBA" id="ARBA00022833"/>
    </source>
</evidence>
<dbReference type="PANTHER" id="PTHR12147">
    <property type="entry name" value="METALLOPEPTIDASE M28 FAMILY MEMBER"/>
    <property type="match status" value="1"/>
</dbReference>
<dbReference type="OrthoDB" id="10013407at2759"/>
<dbReference type="AlphaFoldDB" id="A0A8S0WGN8"/>
<evidence type="ECO:0000259" key="10">
    <source>
        <dbReference type="Pfam" id="PF04389"/>
    </source>
</evidence>
<dbReference type="GO" id="GO:0006508">
    <property type="term" value="P:proteolysis"/>
    <property type="evidence" value="ECO:0007669"/>
    <property type="project" value="UniProtKB-KW"/>
</dbReference>
<comment type="cofactor">
    <cofactor evidence="1">
        <name>Zn(2+)</name>
        <dbReference type="ChEBI" id="CHEBI:29105"/>
    </cofactor>
</comment>
<evidence type="ECO:0000256" key="2">
    <source>
        <dbReference type="ARBA" id="ARBA00022438"/>
    </source>
</evidence>
<feature type="domain" description="Peptidase M28" evidence="10">
    <location>
        <begin position="195"/>
        <end position="400"/>
    </location>
</feature>
<evidence type="ECO:0000313" key="12">
    <source>
        <dbReference type="Proteomes" id="UP000467700"/>
    </source>
</evidence>
<gene>
    <name evidence="11" type="ORF">AAE3_LOCUS11217</name>
</gene>
<dbReference type="EMBL" id="CACVBS010000073">
    <property type="protein sequence ID" value="CAA7269010.1"/>
    <property type="molecule type" value="Genomic_DNA"/>
</dbReference>
<keyword evidence="4 9" id="KW-0479">Metal-binding</keyword>
<name>A0A8S0WGN8_CYCAE</name>
<comment type="similarity">
    <text evidence="8">Belongs to the peptidase M28 family. M28E subfamily.</text>
</comment>
<evidence type="ECO:0000256" key="5">
    <source>
        <dbReference type="ARBA" id="ARBA00022729"/>
    </source>
</evidence>
<sequence>MLAVFAIASVALASLAAAAAPPAGMRPIHPDAHLIKFGFADDQVEWISPAALEVLREAHVDLTQGVDAVRAAYPELTGVSDTVINRLGNHTIRGPGFIDITGFEFVRRASFDLEARAIYPTQPTPSKYPALTSMFNSVNAAGLQSTVQTLSNGYTTRHYRSTNAAAPATWIQTQFTNAAGSANVRTIANTFNQPNVIATIPRKAGSTLDEVVILGAHLDSTVGGSTTARAPGADDDASGISILIQALQILSANGWSGSRAVEFHAYGGEEGGLLGSSTVARQYKSAGRAVHAMLNFDMVAYQPTANPVLTVLTDTDAALQSFSQQLISTYVPEATLYTNRCGYACSDHFSWYNQGYPSVSIDESGPSDTLLNPYYHTASDTIDKLDFVKASKFVKLALAFILELAE</sequence>
<dbReference type="EC" id="3.4.-.-" evidence="9"/>
<proteinExistence type="inferred from homology"/>
<accession>A0A8S0WGN8</accession>
<organism evidence="11 12">
    <name type="scientific">Cyclocybe aegerita</name>
    <name type="common">Black poplar mushroom</name>
    <name type="synonym">Agrocybe aegerita</name>
    <dbReference type="NCBI Taxonomy" id="1973307"/>
    <lineage>
        <taxon>Eukaryota</taxon>
        <taxon>Fungi</taxon>
        <taxon>Dikarya</taxon>
        <taxon>Basidiomycota</taxon>
        <taxon>Agaricomycotina</taxon>
        <taxon>Agaricomycetes</taxon>
        <taxon>Agaricomycetidae</taxon>
        <taxon>Agaricales</taxon>
        <taxon>Agaricineae</taxon>
        <taxon>Bolbitiaceae</taxon>
        <taxon>Cyclocybe</taxon>
    </lineage>
</organism>
<evidence type="ECO:0000256" key="8">
    <source>
        <dbReference type="ARBA" id="ARBA00043962"/>
    </source>
</evidence>
<dbReference type="Proteomes" id="UP000467700">
    <property type="component" value="Unassembled WGS sequence"/>
</dbReference>
<keyword evidence="12" id="KW-1185">Reference proteome</keyword>
<dbReference type="GO" id="GO:0046872">
    <property type="term" value="F:metal ion binding"/>
    <property type="evidence" value="ECO:0007669"/>
    <property type="project" value="UniProtKB-KW"/>
</dbReference>
<keyword evidence="5 9" id="KW-0732">Signal</keyword>
<reference evidence="11 12" key="1">
    <citation type="submission" date="2020-01" db="EMBL/GenBank/DDBJ databases">
        <authorList>
            <person name="Gupta K D."/>
        </authorList>
    </citation>
    <scope>NUCLEOTIDE SEQUENCE [LARGE SCALE GENOMIC DNA]</scope>
</reference>
<evidence type="ECO:0000256" key="6">
    <source>
        <dbReference type="ARBA" id="ARBA00022801"/>
    </source>
</evidence>
<evidence type="ECO:0000256" key="3">
    <source>
        <dbReference type="ARBA" id="ARBA00022670"/>
    </source>
</evidence>
<protein>
    <recommendedName>
        <fullName evidence="9">Peptide hydrolase</fullName>
        <ecNumber evidence="9">3.4.-.-</ecNumber>
    </recommendedName>
</protein>
<evidence type="ECO:0000256" key="9">
    <source>
        <dbReference type="RuleBase" id="RU361240"/>
    </source>
</evidence>
<comment type="caution">
    <text evidence="11">The sequence shown here is derived from an EMBL/GenBank/DDBJ whole genome shotgun (WGS) entry which is preliminary data.</text>
</comment>
<dbReference type="InterPro" id="IPR007484">
    <property type="entry name" value="Peptidase_M28"/>
</dbReference>
<keyword evidence="6 9" id="KW-0378">Hydrolase</keyword>
<dbReference type="PANTHER" id="PTHR12147:SF56">
    <property type="entry name" value="AMINOPEPTIDASE YDR415C-RELATED"/>
    <property type="match status" value="1"/>
</dbReference>
<evidence type="ECO:0000256" key="4">
    <source>
        <dbReference type="ARBA" id="ARBA00022723"/>
    </source>
</evidence>
<dbReference type="SUPFAM" id="SSF53187">
    <property type="entry name" value="Zn-dependent exopeptidases"/>
    <property type="match status" value="1"/>
</dbReference>
<keyword evidence="2" id="KW-0031">Aminopeptidase</keyword>
<feature type="chain" id="PRO_5035970095" description="Peptide hydrolase" evidence="9">
    <location>
        <begin position="19"/>
        <end position="406"/>
    </location>
</feature>
<dbReference type="GO" id="GO:0008235">
    <property type="term" value="F:metalloexopeptidase activity"/>
    <property type="evidence" value="ECO:0007669"/>
    <property type="project" value="InterPro"/>
</dbReference>
<evidence type="ECO:0000313" key="11">
    <source>
        <dbReference type="EMBL" id="CAA7269010.1"/>
    </source>
</evidence>
<dbReference type="Gene3D" id="3.40.630.10">
    <property type="entry name" value="Zn peptidases"/>
    <property type="match status" value="1"/>
</dbReference>
<dbReference type="InterPro" id="IPR045175">
    <property type="entry name" value="M28_fam"/>
</dbReference>
<dbReference type="Pfam" id="PF04389">
    <property type="entry name" value="Peptidase_M28"/>
    <property type="match status" value="1"/>
</dbReference>
<evidence type="ECO:0000256" key="1">
    <source>
        <dbReference type="ARBA" id="ARBA00001947"/>
    </source>
</evidence>
<keyword evidence="3 9" id="KW-0645">Protease</keyword>
<dbReference type="GO" id="GO:0004177">
    <property type="term" value="F:aminopeptidase activity"/>
    <property type="evidence" value="ECO:0007669"/>
    <property type="project" value="UniProtKB-KW"/>
</dbReference>